<dbReference type="EMBL" id="JACXWD010000066">
    <property type="protein sequence ID" value="MBD3869197.1"/>
    <property type="molecule type" value="Genomic_DNA"/>
</dbReference>
<evidence type="ECO:0000256" key="5">
    <source>
        <dbReference type="ARBA" id="ARBA00023163"/>
    </source>
</evidence>
<dbReference type="Proteomes" id="UP000648239">
    <property type="component" value="Unassembled WGS sequence"/>
</dbReference>
<evidence type="ECO:0000256" key="4">
    <source>
        <dbReference type="ARBA" id="ARBA00023125"/>
    </source>
</evidence>
<comment type="caution">
    <text evidence="8">The sequence shown here is derived from an EMBL/GenBank/DDBJ whole genome shotgun (WGS) entry which is preliminary data.</text>
</comment>
<sequence length="202" mass="22858">MNFENRRLVKQMLAGEERAFDRFFDEYFPGLYRFAMTRMDGNPDGAEEVAQATLCAAISKLATYRGEAALFTWLCTFCRHEISAWYRRRDRPGKKIDLVEDSPEVAGALDSLRAVLADGPESRLEQMELTRLVHVALDRLPGRYANALEWKYLEGVSVREIAQRLDLSTKAAESLLTRARGAFRDGFSSLTGNRLTLRGGTI</sequence>
<evidence type="ECO:0000259" key="6">
    <source>
        <dbReference type="Pfam" id="PF04542"/>
    </source>
</evidence>
<evidence type="ECO:0000313" key="9">
    <source>
        <dbReference type="Proteomes" id="UP000648239"/>
    </source>
</evidence>
<keyword evidence="5" id="KW-0804">Transcription</keyword>
<dbReference type="Gene3D" id="1.10.10.10">
    <property type="entry name" value="Winged helix-like DNA-binding domain superfamily/Winged helix DNA-binding domain"/>
    <property type="match status" value="1"/>
</dbReference>
<dbReference type="GO" id="GO:0003677">
    <property type="term" value="F:DNA binding"/>
    <property type="evidence" value="ECO:0007669"/>
    <property type="project" value="UniProtKB-KW"/>
</dbReference>
<comment type="similarity">
    <text evidence="1">Belongs to the sigma-70 factor family. ECF subfamily.</text>
</comment>
<dbReference type="SUPFAM" id="SSF88946">
    <property type="entry name" value="Sigma2 domain of RNA polymerase sigma factors"/>
    <property type="match status" value="1"/>
</dbReference>
<dbReference type="GO" id="GO:0016987">
    <property type="term" value="F:sigma factor activity"/>
    <property type="evidence" value="ECO:0007669"/>
    <property type="project" value="UniProtKB-KW"/>
</dbReference>
<protein>
    <submittedName>
        <fullName evidence="8">Sigma-70 family RNA polymerase sigma factor</fullName>
    </submittedName>
</protein>
<dbReference type="InterPro" id="IPR013249">
    <property type="entry name" value="RNA_pol_sigma70_r4_t2"/>
</dbReference>
<dbReference type="NCBIfam" id="TIGR02937">
    <property type="entry name" value="sigma70-ECF"/>
    <property type="match status" value="1"/>
</dbReference>
<dbReference type="InterPro" id="IPR036388">
    <property type="entry name" value="WH-like_DNA-bd_sf"/>
</dbReference>
<dbReference type="Pfam" id="PF04542">
    <property type="entry name" value="Sigma70_r2"/>
    <property type="match status" value="1"/>
</dbReference>
<evidence type="ECO:0000256" key="3">
    <source>
        <dbReference type="ARBA" id="ARBA00023082"/>
    </source>
</evidence>
<dbReference type="InterPro" id="IPR007627">
    <property type="entry name" value="RNA_pol_sigma70_r2"/>
</dbReference>
<dbReference type="InterPro" id="IPR014284">
    <property type="entry name" value="RNA_pol_sigma-70_dom"/>
</dbReference>
<keyword evidence="4" id="KW-0238">DNA-binding</keyword>
<evidence type="ECO:0000313" key="8">
    <source>
        <dbReference type="EMBL" id="MBD3869197.1"/>
    </source>
</evidence>
<dbReference type="SUPFAM" id="SSF88659">
    <property type="entry name" value="Sigma3 and sigma4 domains of RNA polymerase sigma factors"/>
    <property type="match status" value="1"/>
</dbReference>
<dbReference type="PANTHER" id="PTHR43133">
    <property type="entry name" value="RNA POLYMERASE ECF-TYPE SIGMA FACTO"/>
    <property type="match status" value="1"/>
</dbReference>
<dbReference type="Pfam" id="PF08281">
    <property type="entry name" value="Sigma70_r4_2"/>
    <property type="match status" value="1"/>
</dbReference>
<evidence type="ECO:0000259" key="7">
    <source>
        <dbReference type="Pfam" id="PF08281"/>
    </source>
</evidence>
<accession>A0A8J6Y2N9</accession>
<dbReference type="GO" id="GO:0006352">
    <property type="term" value="P:DNA-templated transcription initiation"/>
    <property type="evidence" value="ECO:0007669"/>
    <property type="project" value="InterPro"/>
</dbReference>
<keyword evidence="3" id="KW-0731">Sigma factor</keyword>
<dbReference type="InterPro" id="IPR039425">
    <property type="entry name" value="RNA_pol_sigma-70-like"/>
</dbReference>
<evidence type="ECO:0000256" key="2">
    <source>
        <dbReference type="ARBA" id="ARBA00023015"/>
    </source>
</evidence>
<gene>
    <name evidence="8" type="ORF">IFK94_13830</name>
</gene>
<proteinExistence type="inferred from homology"/>
<feature type="domain" description="RNA polymerase sigma factor 70 region 4 type 2" evidence="7">
    <location>
        <begin position="132"/>
        <end position="180"/>
    </location>
</feature>
<dbReference type="AlphaFoldDB" id="A0A8J6Y2N9"/>
<organism evidence="8 9">
    <name type="scientific">Candidatus Polarisedimenticola svalbardensis</name>
    <dbReference type="NCBI Taxonomy" id="2886004"/>
    <lineage>
        <taxon>Bacteria</taxon>
        <taxon>Pseudomonadati</taxon>
        <taxon>Acidobacteriota</taxon>
        <taxon>Candidatus Polarisedimenticolia</taxon>
        <taxon>Candidatus Polarisedimenticolales</taxon>
        <taxon>Candidatus Polarisedimenticolaceae</taxon>
        <taxon>Candidatus Polarisedimenticola</taxon>
    </lineage>
</organism>
<dbReference type="InterPro" id="IPR013325">
    <property type="entry name" value="RNA_pol_sigma_r2"/>
</dbReference>
<name>A0A8J6Y2N9_9BACT</name>
<evidence type="ECO:0000256" key="1">
    <source>
        <dbReference type="ARBA" id="ARBA00010641"/>
    </source>
</evidence>
<reference evidence="8 9" key="1">
    <citation type="submission" date="2020-08" db="EMBL/GenBank/DDBJ databases">
        <title>Acidobacteriota in marine sediments use diverse sulfur dissimilation pathways.</title>
        <authorList>
            <person name="Wasmund K."/>
        </authorList>
    </citation>
    <scope>NUCLEOTIDE SEQUENCE [LARGE SCALE GENOMIC DNA]</scope>
    <source>
        <strain evidence="8">MAG AM4</strain>
    </source>
</reference>
<dbReference type="InterPro" id="IPR013324">
    <property type="entry name" value="RNA_pol_sigma_r3/r4-like"/>
</dbReference>
<keyword evidence="2" id="KW-0805">Transcription regulation</keyword>
<feature type="domain" description="RNA polymerase sigma-70 region 2" evidence="6">
    <location>
        <begin position="24"/>
        <end position="91"/>
    </location>
</feature>
<dbReference type="CDD" id="cd06171">
    <property type="entry name" value="Sigma70_r4"/>
    <property type="match status" value="1"/>
</dbReference>
<dbReference type="Gene3D" id="1.10.1740.10">
    <property type="match status" value="1"/>
</dbReference>
<dbReference type="PANTHER" id="PTHR43133:SF8">
    <property type="entry name" value="RNA POLYMERASE SIGMA FACTOR HI_1459-RELATED"/>
    <property type="match status" value="1"/>
</dbReference>